<reference evidence="3" key="1">
    <citation type="journal article" date="2019" name="Int. J. Syst. Evol. Microbiol.">
        <title>The Global Catalogue of Microorganisms (GCM) 10K type strain sequencing project: providing services to taxonomists for standard genome sequencing and annotation.</title>
        <authorList>
            <consortium name="The Broad Institute Genomics Platform"/>
            <consortium name="The Broad Institute Genome Sequencing Center for Infectious Disease"/>
            <person name="Wu L."/>
            <person name="Ma J."/>
        </authorList>
    </citation>
    <scope>NUCLEOTIDE SEQUENCE [LARGE SCALE GENOMIC DNA]</scope>
    <source>
        <strain evidence="3">CCUG 49560</strain>
    </source>
</reference>
<gene>
    <name evidence="2" type="ORF">ACFO8L_17555</name>
</gene>
<dbReference type="RefSeq" id="WP_262840676.1">
    <property type="nucleotide sequence ID" value="NZ_JANZYP010000002.1"/>
</dbReference>
<sequence>MNGIGNTGRSRRLRPLSDDLPEPTRILLRELRALKERAGFDLRALEQVTHASRSSWGRWLAGDTWIPLDAVEGLARLCREDEGRFRELWEAAEQARRLAGFPEGVPDGVPAGVSGSLSGGVSGGVPGGVSDAVAPPVGQASGSDTLIEMKEGTTDETTGVIAPRGPAGRSRRRFLVGAVLGLAVGLTAGIVLSITLSGGSAPATGGASVHAVRTKAPKPVIVAVDRAGVIARARTWRPATGRRVPYSQVKKHDGYRTDGSGYASMALELPRPGPNTISLATPNFSRPIKMTELLQGDLVIDPVGGNTARAVVIFDRWADAGHTSYWAYQQRAGYGTDYRIVDHGLKPGGQFRAYRPVNLRDGAAARSTPTAG</sequence>
<evidence type="ECO:0000313" key="2">
    <source>
        <dbReference type="EMBL" id="MFC4587902.1"/>
    </source>
</evidence>
<dbReference type="Proteomes" id="UP001595891">
    <property type="component" value="Unassembled WGS sequence"/>
</dbReference>
<dbReference type="EMBL" id="JBHSFN010000010">
    <property type="protein sequence ID" value="MFC4587902.1"/>
    <property type="molecule type" value="Genomic_DNA"/>
</dbReference>
<accession>A0ABV9EH46</accession>
<comment type="caution">
    <text evidence="2">The sequence shown here is derived from an EMBL/GenBank/DDBJ whole genome shotgun (WGS) entry which is preliminary data.</text>
</comment>
<protein>
    <submittedName>
        <fullName evidence="2">Helix-turn-helix domain-containing protein</fullName>
    </submittedName>
</protein>
<keyword evidence="1" id="KW-0812">Transmembrane</keyword>
<evidence type="ECO:0000313" key="3">
    <source>
        <dbReference type="Proteomes" id="UP001595891"/>
    </source>
</evidence>
<keyword evidence="1" id="KW-1133">Transmembrane helix</keyword>
<evidence type="ECO:0000256" key="1">
    <source>
        <dbReference type="SAM" id="Phobius"/>
    </source>
</evidence>
<keyword evidence="3" id="KW-1185">Reference proteome</keyword>
<dbReference type="Pfam" id="PF13560">
    <property type="entry name" value="HTH_31"/>
    <property type="match status" value="1"/>
</dbReference>
<name>A0ABV9EH46_9ACTN</name>
<organism evidence="2 3">
    <name type="scientific">Sphaerisporangium corydalis</name>
    <dbReference type="NCBI Taxonomy" id="1441875"/>
    <lineage>
        <taxon>Bacteria</taxon>
        <taxon>Bacillati</taxon>
        <taxon>Actinomycetota</taxon>
        <taxon>Actinomycetes</taxon>
        <taxon>Streptosporangiales</taxon>
        <taxon>Streptosporangiaceae</taxon>
        <taxon>Sphaerisporangium</taxon>
    </lineage>
</organism>
<keyword evidence="1" id="KW-0472">Membrane</keyword>
<proteinExistence type="predicted"/>
<feature type="transmembrane region" description="Helical" evidence="1">
    <location>
        <begin position="174"/>
        <end position="196"/>
    </location>
</feature>